<dbReference type="GO" id="GO:0004674">
    <property type="term" value="F:protein serine/threonine kinase activity"/>
    <property type="evidence" value="ECO:0007669"/>
    <property type="project" value="UniProtKB-KW"/>
</dbReference>
<evidence type="ECO:0000313" key="12">
    <source>
        <dbReference type="Proteomes" id="UP000317494"/>
    </source>
</evidence>
<dbReference type="FunFam" id="1.10.510.10:FF:000624">
    <property type="entry name" value="Mitogen-activated protein kinase"/>
    <property type="match status" value="1"/>
</dbReference>
<dbReference type="InterPro" id="IPR011990">
    <property type="entry name" value="TPR-like_helical_dom_sf"/>
</dbReference>
<proteinExistence type="predicted"/>
<feature type="region of interest" description="Disordered" evidence="9">
    <location>
        <begin position="160"/>
        <end position="182"/>
    </location>
</feature>
<dbReference type="Gene3D" id="3.30.200.20">
    <property type="entry name" value="Phosphorylase Kinase, domain 1"/>
    <property type="match status" value="1"/>
</dbReference>
<evidence type="ECO:0000256" key="6">
    <source>
        <dbReference type="ARBA" id="ARBA00022840"/>
    </source>
</evidence>
<gene>
    <name evidence="11" type="ORF">SeMB42_g07504</name>
</gene>
<dbReference type="Gene3D" id="1.25.40.10">
    <property type="entry name" value="Tetratricopeptide repeat domain"/>
    <property type="match status" value="1"/>
</dbReference>
<evidence type="ECO:0000256" key="7">
    <source>
        <dbReference type="ARBA" id="ARBA00023242"/>
    </source>
</evidence>
<dbReference type="SUPFAM" id="SSF56112">
    <property type="entry name" value="Protein kinase-like (PK-like)"/>
    <property type="match status" value="1"/>
</dbReference>
<feature type="binding site" evidence="8">
    <location>
        <position position="480"/>
    </location>
    <ligand>
        <name>ATP</name>
        <dbReference type="ChEBI" id="CHEBI:30616"/>
    </ligand>
</feature>
<evidence type="ECO:0000256" key="8">
    <source>
        <dbReference type="PROSITE-ProRule" id="PRU10141"/>
    </source>
</evidence>
<dbReference type="SUPFAM" id="SSF48452">
    <property type="entry name" value="TPR-like"/>
    <property type="match status" value="1"/>
</dbReference>
<evidence type="ECO:0000256" key="4">
    <source>
        <dbReference type="ARBA" id="ARBA00022741"/>
    </source>
</evidence>
<dbReference type="InterPro" id="IPR011009">
    <property type="entry name" value="Kinase-like_dom_sf"/>
</dbReference>
<dbReference type="GO" id="GO:0005524">
    <property type="term" value="F:ATP binding"/>
    <property type="evidence" value="ECO:0007669"/>
    <property type="project" value="UniProtKB-UniRule"/>
</dbReference>
<accession>A0A507C5M3</accession>
<keyword evidence="2" id="KW-0723">Serine/threonine-protein kinase</keyword>
<feature type="compositionally biased region" description="Basic and acidic residues" evidence="9">
    <location>
        <begin position="160"/>
        <end position="169"/>
    </location>
</feature>
<keyword evidence="4 8" id="KW-0547">Nucleotide-binding</keyword>
<dbReference type="PROSITE" id="PS00108">
    <property type="entry name" value="PROTEIN_KINASE_ST"/>
    <property type="match status" value="1"/>
</dbReference>
<dbReference type="Gene3D" id="1.10.510.10">
    <property type="entry name" value="Transferase(Phosphotransferase) domain 1"/>
    <property type="match status" value="1"/>
</dbReference>
<evidence type="ECO:0000256" key="9">
    <source>
        <dbReference type="SAM" id="MobiDB-lite"/>
    </source>
</evidence>
<dbReference type="InterPro" id="IPR050117">
    <property type="entry name" value="MAPK"/>
</dbReference>
<dbReference type="Proteomes" id="UP000317494">
    <property type="component" value="Unassembled WGS sequence"/>
</dbReference>
<feature type="region of interest" description="Disordered" evidence="9">
    <location>
        <begin position="757"/>
        <end position="781"/>
    </location>
</feature>
<dbReference type="AlphaFoldDB" id="A0A507C5M3"/>
<sequence length="1157" mass="129448">MPKKRRGEVDPSTLAYDELVEYAIEVEEKGERYGKNGGDKSYRFYIKALHAYALALQHNPTDLDVIFNLARLKTVLADFQDPVPSHEEKHALLDEAITGFRSILASCESPDAGFMLAQVLRGKAEDGIQVMKNLGEASSLLDWVYGIQLARFQADACERGEAGRGSTERVDEEPGMDVDGAHPDRQEEAAIKYETVHVEEAITAEALMETLLTQVQILELAFSVEPNDALYTRAEGILGQASALQPENSEIHLRRAEFLLAKLQHQYNPLDAQQALSYLDAFIQRDDKNVEAITDKGDLLWLIGSNASTIVEKRKLWADSCSMYTTALTLEPANANIAMALANANLGRLLLYETEKTRGVLASNSVVYYQKVLNNHKLVKHGLLGMARACSYLEDHVKRSDWFNSILRMHSAAGSTRHGQDGSHALRQQPTSRPGSESINASNGASRLDDFRLISKLGEGTFSEVLKVKHKKNGKVYAMKRFRKHFQSVDEVEGLREIQALRRLNPHRHIIDLEEVIFDVRGGLLSLTFEIMDCNLYELITRENAATDVTEVRCKYYFLQICRALEYMHGKGIFHRDIKPENILVKDHIIKLADFGSCRGIHSRPPYTEYIATRWYRPPECLIADGRYGPPMDVWGAGCVLFEIITKNPLFPGANEVDQLARIHATIGAPNEKLLRKMRGNNSAGRGSALLQQGQAQLAASGIKLHSEREGPNGVISLMSAFSKECQDMVCAMVNYDPEERLTARQALRHAFLRDAEEPPPLVPSPSDILKSSEHGKPPLAKSTSKAAIVQAEYIAKVNSPPAQQHSVLKKQKSKADTRVTQPCLHAPPQHQDITDVKMNRAANKQQSAHNKTSDKKFTITKISSQNLVAKHNGGSLSQVTQPTQQPSIAQPLPHPTLQQQQTTKPFKQIHGLTRVAPDAQPSLTIRHSQIAQPKHTHEASNSYANANTNAFKWSHRTTEELLVRTNPHRRADNVVIRRGAHDDKTIARASLTSSISSTSTDYAPLRVHITQPQAPSSNNDRADEMARRARRRRRRPDVAPTSSILRPKVQHNAWTTQPSCLRRSNGQAQNEDEEDILKLPHIHAAQFHHQVTNTHHHEPLLVASTAQHHHTHANQHGAPFQQQQQQKDKRVSVLGKILHVLCKEYQIVCQYVCCLE</sequence>
<feature type="region of interest" description="Disordered" evidence="9">
    <location>
        <begin position="1012"/>
        <end position="1047"/>
    </location>
</feature>
<dbReference type="VEuPathDB" id="FungiDB:SeMB42_g07504"/>
<feature type="compositionally biased region" description="Polar residues" evidence="9">
    <location>
        <begin position="426"/>
        <end position="443"/>
    </location>
</feature>
<dbReference type="PROSITE" id="PS00107">
    <property type="entry name" value="PROTEIN_KINASE_ATP"/>
    <property type="match status" value="1"/>
</dbReference>
<dbReference type="STRING" id="286115.A0A507C5M3"/>
<protein>
    <recommendedName>
        <fullName evidence="10">Protein kinase domain-containing protein</fullName>
    </recommendedName>
</protein>
<keyword evidence="6 8" id="KW-0067">ATP-binding</keyword>
<dbReference type="InterPro" id="IPR000719">
    <property type="entry name" value="Prot_kinase_dom"/>
</dbReference>
<comment type="caution">
    <text evidence="11">The sequence shown here is derived from an EMBL/GenBank/DDBJ whole genome shotgun (WGS) entry which is preliminary data.</text>
</comment>
<dbReference type="Pfam" id="PF00069">
    <property type="entry name" value="Pkinase"/>
    <property type="match status" value="1"/>
</dbReference>
<keyword evidence="12" id="KW-1185">Reference proteome</keyword>
<keyword evidence="5" id="KW-0418">Kinase</keyword>
<feature type="region of interest" description="Disordered" evidence="9">
    <location>
        <begin position="413"/>
        <end position="443"/>
    </location>
</feature>
<evidence type="ECO:0000259" key="10">
    <source>
        <dbReference type="PROSITE" id="PS50011"/>
    </source>
</evidence>
<evidence type="ECO:0000256" key="5">
    <source>
        <dbReference type="ARBA" id="ARBA00022777"/>
    </source>
</evidence>
<dbReference type="FunFam" id="3.30.200.20:FF:000271">
    <property type="entry name" value="MAPK/MAK/MRK overlapping kinase"/>
    <property type="match status" value="1"/>
</dbReference>
<feature type="domain" description="Protein kinase" evidence="10">
    <location>
        <begin position="451"/>
        <end position="753"/>
    </location>
</feature>
<dbReference type="InterPro" id="IPR008271">
    <property type="entry name" value="Ser/Thr_kinase_AS"/>
</dbReference>
<keyword evidence="7" id="KW-0539">Nucleus</keyword>
<evidence type="ECO:0000256" key="1">
    <source>
        <dbReference type="ARBA" id="ARBA00004123"/>
    </source>
</evidence>
<comment type="subcellular location">
    <subcellularLocation>
        <location evidence="1">Nucleus</location>
    </subcellularLocation>
</comment>
<dbReference type="GO" id="GO:0005634">
    <property type="term" value="C:nucleus"/>
    <property type="evidence" value="ECO:0007669"/>
    <property type="project" value="UniProtKB-SubCell"/>
</dbReference>
<dbReference type="InterPro" id="IPR017441">
    <property type="entry name" value="Protein_kinase_ATP_BS"/>
</dbReference>
<evidence type="ECO:0000313" key="11">
    <source>
        <dbReference type="EMBL" id="TPX33276.1"/>
    </source>
</evidence>
<evidence type="ECO:0000256" key="2">
    <source>
        <dbReference type="ARBA" id="ARBA00022527"/>
    </source>
</evidence>
<reference evidence="11 12" key="1">
    <citation type="journal article" date="2019" name="Sci. Rep.">
        <title>Comparative genomics of chytrid fungi reveal insights into the obligate biotrophic and pathogenic lifestyle of Synchytrium endobioticum.</title>
        <authorList>
            <person name="van de Vossenberg B.T.L.H."/>
            <person name="Warris S."/>
            <person name="Nguyen H.D.T."/>
            <person name="van Gent-Pelzer M.P.E."/>
            <person name="Joly D.L."/>
            <person name="van de Geest H.C."/>
            <person name="Bonants P.J.M."/>
            <person name="Smith D.S."/>
            <person name="Levesque C.A."/>
            <person name="van der Lee T.A.J."/>
        </authorList>
    </citation>
    <scope>NUCLEOTIDE SEQUENCE [LARGE SCALE GENOMIC DNA]</scope>
    <source>
        <strain evidence="11 12">MB42</strain>
    </source>
</reference>
<name>A0A507C5M3_9FUNG</name>
<dbReference type="SMART" id="SM00220">
    <property type="entry name" value="S_TKc"/>
    <property type="match status" value="1"/>
</dbReference>
<feature type="region of interest" description="Disordered" evidence="9">
    <location>
        <begin position="1108"/>
        <end position="1127"/>
    </location>
</feature>
<dbReference type="PROSITE" id="PS50011">
    <property type="entry name" value="PROTEIN_KINASE_DOM"/>
    <property type="match status" value="1"/>
</dbReference>
<keyword evidence="3" id="KW-0808">Transferase</keyword>
<dbReference type="PANTHER" id="PTHR24055">
    <property type="entry name" value="MITOGEN-ACTIVATED PROTEIN KINASE"/>
    <property type="match status" value="1"/>
</dbReference>
<organism evidence="11 12">
    <name type="scientific">Synchytrium endobioticum</name>
    <dbReference type="NCBI Taxonomy" id="286115"/>
    <lineage>
        <taxon>Eukaryota</taxon>
        <taxon>Fungi</taxon>
        <taxon>Fungi incertae sedis</taxon>
        <taxon>Chytridiomycota</taxon>
        <taxon>Chytridiomycota incertae sedis</taxon>
        <taxon>Chytridiomycetes</taxon>
        <taxon>Synchytriales</taxon>
        <taxon>Synchytriaceae</taxon>
        <taxon>Synchytrium</taxon>
    </lineage>
</organism>
<dbReference type="EMBL" id="QEAN01000542">
    <property type="protein sequence ID" value="TPX33276.1"/>
    <property type="molecule type" value="Genomic_DNA"/>
</dbReference>
<evidence type="ECO:0000256" key="3">
    <source>
        <dbReference type="ARBA" id="ARBA00022679"/>
    </source>
</evidence>